<reference evidence="2 3" key="1">
    <citation type="journal article" date="2016" name="Nat. Commun.">
        <title>Thousands of microbial genomes shed light on interconnected biogeochemical processes in an aquifer system.</title>
        <authorList>
            <person name="Anantharaman K."/>
            <person name="Brown C.T."/>
            <person name="Hug L.A."/>
            <person name="Sharon I."/>
            <person name="Castelle C.J."/>
            <person name="Probst A.J."/>
            <person name="Thomas B.C."/>
            <person name="Singh A."/>
            <person name="Wilkins M.J."/>
            <person name="Karaoz U."/>
            <person name="Brodie E.L."/>
            <person name="Williams K.H."/>
            <person name="Hubbard S.S."/>
            <person name="Banfield J.F."/>
        </authorList>
    </citation>
    <scope>NUCLEOTIDE SEQUENCE [LARGE SCALE GENOMIC DNA]</scope>
</reference>
<dbReference type="InterPro" id="IPR041033">
    <property type="entry name" value="SpaA_PFL_dom_1"/>
</dbReference>
<organism evidence="2 3">
    <name type="scientific">Candidatus Schekmanbacteria bacterium RIFCSPLOWO2_12_FULL_38_15</name>
    <dbReference type="NCBI Taxonomy" id="1817883"/>
    <lineage>
        <taxon>Bacteria</taxon>
        <taxon>Candidatus Schekmaniibacteriota</taxon>
    </lineage>
</organism>
<evidence type="ECO:0000313" key="2">
    <source>
        <dbReference type="EMBL" id="OGL52832.1"/>
    </source>
</evidence>
<sequence length="72" mass="7672">MQLLHQTAVDGTYSFSGLAAGTYTVKETDPAGYCSTTPNKITITIKNKKVTNQDFGDSKNTISPPALCCPSE</sequence>
<dbReference type="Proteomes" id="UP000178082">
    <property type="component" value="Unassembled WGS sequence"/>
</dbReference>
<protein>
    <recommendedName>
        <fullName evidence="1">SpaA-like prealbumin fold domain-containing protein</fullName>
    </recommendedName>
</protein>
<dbReference type="Pfam" id="PF17802">
    <property type="entry name" value="SpaA"/>
    <property type="match status" value="1"/>
</dbReference>
<gene>
    <name evidence="2" type="ORF">A3G31_00340</name>
</gene>
<evidence type="ECO:0000259" key="1">
    <source>
        <dbReference type="Pfam" id="PF17802"/>
    </source>
</evidence>
<proteinExistence type="predicted"/>
<feature type="domain" description="SpaA-like prealbumin fold" evidence="1">
    <location>
        <begin position="6"/>
        <end position="54"/>
    </location>
</feature>
<dbReference type="Gene3D" id="2.60.40.10">
    <property type="entry name" value="Immunoglobulins"/>
    <property type="match status" value="1"/>
</dbReference>
<dbReference type="STRING" id="1817883.A3G31_00340"/>
<dbReference type="EMBL" id="MGDI01000029">
    <property type="protein sequence ID" value="OGL52832.1"/>
    <property type="molecule type" value="Genomic_DNA"/>
</dbReference>
<name>A0A1F7SGC2_9BACT</name>
<dbReference type="AlphaFoldDB" id="A0A1F7SGC2"/>
<dbReference type="InterPro" id="IPR013783">
    <property type="entry name" value="Ig-like_fold"/>
</dbReference>
<dbReference type="SUPFAM" id="SSF117074">
    <property type="entry name" value="Hypothetical protein PA1324"/>
    <property type="match status" value="1"/>
</dbReference>
<accession>A0A1F7SGC2</accession>
<evidence type="ECO:0000313" key="3">
    <source>
        <dbReference type="Proteomes" id="UP000178082"/>
    </source>
</evidence>
<comment type="caution">
    <text evidence="2">The sequence shown here is derived from an EMBL/GenBank/DDBJ whole genome shotgun (WGS) entry which is preliminary data.</text>
</comment>